<keyword evidence="6 13" id="KW-0479">Metal-binding</keyword>
<dbReference type="GO" id="GO:0005737">
    <property type="term" value="C:cytoplasm"/>
    <property type="evidence" value="ECO:0007669"/>
    <property type="project" value="UniProtKB-SubCell"/>
</dbReference>
<dbReference type="Pfam" id="PF02912">
    <property type="entry name" value="Phe_tRNA-synt_N"/>
    <property type="match status" value="1"/>
</dbReference>
<dbReference type="Proteomes" id="UP000178606">
    <property type="component" value="Unassembled WGS sequence"/>
</dbReference>
<keyword evidence="7 13" id="KW-0547">Nucleotide-binding</keyword>
<evidence type="ECO:0000313" key="16">
    <source>
        <dbReference type="Proteomes" id="UP000178606"/>
    </source>
</evidence>
<proteinExistence type="inferred from homology"/>
<evidence type="ECO:0000256" key="3">
    <source>
        <dbReference type="ARBA" id="ARBA00011209"/>
    </source>
</evidence>
<dbReference type="InterPro" id="IPR006195">
    <property type="entry name" value="aa-tRNA-synth_II"/>
</dbReference>
<keyword evidence="10 13" id="KW-0648">Protein biosynthesis</keyword>
<evidence type="ECO:0000256" key="1">
    <source>
        <dbReference type="ARBA" id="ARBA00004496"/>
    </source>
</evidence>
<dbReference type="CDD" id="cd00496">
    <property type="entry name" value="PheRS_alpha_core"/>
    <property type="match status" value="1"/>
</dbReference>
<dbReference type="HAMAP" id="MF_00281">
    <property type="entry name" value="Phe_tRNA_synth_alpha1"/>
    <property type="match status" value="1"/>
</dbReference>
<dbReference type="EMBL" id="MFKF01000328">
    <property type="protein sequence ID" value="OGG46275.1"/>
    <property type="molecule type" value="Genomic_DNA"/>
</dbReference>
<keyword evidence="5 13" id="KW-0436">Ligase</keyword>
<dbReference type="SUPFAM" id="SSF55681">
    <property type="entry name" value="Class II aaRS and biotin synthetases"/>
    <property type="match status" value="1"/>
</dbReference>
<dbReference type="InterPro" id="IPR004188">
    <property type="entry name" value="Phe-tRNA_ligase_II_N"/>
</dbReference>
<dbReference type="SUPFAM" id="SSF46589">
    <property type="entry name" value="tRNA-binding arm"/>
    <property type="match status" value="1"/>
</dbReference>
<evidence type="ECO:0000256" key="4">
    <source>
        <dbReference type="ARBA" id="ARBA00022490"/>
    </source>
</evidence>
<gene>
    <name evidence="13" type="primary">pheS</name>
    <name evidence="15" type="ORF">A3F84_07980</name>
</gene>
<keyword evidence="9 13" id="KW-0460">Magnesium</keyword>
<evidence type="ECO:0000259" key="14">
    <source>
        <dbReference type="PROSITE" id="PS50862"/>
    </source>
</evidence>
<reference evidence="15 16" key="1">
    <citation type="journal article" date="2016" name="Nat. Commun.">
        <title>Thousands of microbial genomes shed light on interconnected biogeochemical processes in an aquifer system.</title>
        <authorList>
            <person name="Anantharaman K."/>
            <person name="Brown C.T."/>
            <person name="Hug L.A."/>
            <person name="Sharon I."/>
            <person name="Castelle C.J."/>
            <person name="Probst A.J."/>
            <person name="Thomas B.C."/>
            <person name="Singh A."/>
            <person name="Wilkins M.J."/>
            <person name="Karaoz U."/>
            <person name="Brodie E.L."/>
            <person name="Williams K.H."/>
            <person name="Hubbard S.S."/>
            <person name="Banfield J.F."/>
        </authorList>
    </citation>
    <scope>NUCLEOTIDE SEQUENCE [LARGE SCALE GENOMIC DNA]</scope>
    <source>
        <strain evidence="16">RIFCSPLOWO2_12_FULL_64_10</strain>
    </source>
</reference>
<keyword evidence="4 13" id="KW-0963">Cytoplasm</keyword>
<comment type="subunit">
    <text evidence="3 13">Tetramer of two alpha and two beta subunits.</text>
</comment>
<dbReference type="PROSITE" id="PS50862">
    <property type="entry name" value="AA_TRNA_LIGASE_II"/>
    <property type="match status" value="1"/>
</dbReference>
<evidence type="ECO:0000256" key="12">
    <source>
        <dbReference type="ARBA" id="ARBA00049255"/>
    </source>
</evidence>
<dbReference type="AlphaFoldDB" id="A0A1F6CAQ0"/>
<dbReference type="InterPro" id="IPR004529">
    <property type="entry name" value="Phe-tRNA-synth_IIc_asu"/>
</dbReference>
<accession>A0A1F6CAQ0</accession>
<dbReference type="Pfam" id="PF01409">
    <property type="entry name" value="tRNA-synt_2d"/>
    <property type="match status" value="1"/>
</dbReference>
<dbReference type="GO" id="GO:0006432">
    <property type="term" value="P:phenylalanyl-tRNA aminoacylation"/>
    <property type="evidence" value="ECO:0007669"/>
    <property type="project" value="UniProtKB-UniRule"/>
</dbReference>
<evidence type="ECO:0000256" key="2">
    <source>
        <dbReference type="ARBA" id="ARBA00010207"/>
    </source>
</evidence>
<evidence type="ECO:0000256" key="7">
    <source>
        <dbReference type="ARBA" id="ARBA00022741"/>
    </source>
</evidence>
<evidence type="ECO:0000256" key="5">
    <source>
        <dbReference type="ARBA" id="ARBA00022598"/>
    </source>
</evidence>
<keyword evidence="11 13" id="KW-0030">Aminoacyl-tRNA synthetase</keyword>
<dbReference type="NCBIfam" id="TIGR00468">
    <property type="entry name" value="pheS"/>
    <property type="match status" value="1"/>
</dbReference>
<evidence type="ECO:0000256" key="11">
    <source>
        <dbReference type="ARBA" id="ARBA00023146"/>
    </source>
</evidence>
<comment type="subcellular location">
    <subcellularLocation>
        <location evidence="1 13">Cytoplasm</location>
    </subcellularLocation>
</comment>
<dbReference type="PANTHER" id="PTHR11538:SF41">
    <property type="entry name" value="PHENYLALANINE--TRNA LIGASE, MITOCHONDRIAL"/>
    <property type="match status" value="1"/>
</dbReference>
<comment type="catalytic activity">
    <reaction evidence="12 13">
        <text>tRNA(Phe) + L-phenylalanine + ATP = L-phenylalanyl-tRNA(Phe) + AMP + diphosphate + H(+)</text>
        <dbReference type="Rhea" id="RHEA:19413"/>
        <dbReference type="Rhea" id="RHEA-COMP:9668"/>
        <dbReference type="Rhea" id="RHEA-COMP:9699"/>
        <dbReference type="ChEBI" id="CHEBI:15378"/>
        <dbReference type="ChEBI" id="CHEBI:30616"/>
        <dbReference type="ChEBI" id="CHEBI:33019"/>
        <dbReference type="ChEBI" id="CHEBI:58095"/>
        <dbReference type="ChEBI" id="CHEBI:78442"/>
        <dbReference type="ChEBI" id="CHEBI:78531"/>
        <dbReference type="ChEBI" id="CHEBI:456215"/>
        <dbReference type="EC" id="6.1.1.20"/>
    </reaction>
</comment>
<dbReference type="InterPro" id="IPR010978">
    <property type="entry name" value="tRNA-bd_arm"/>
</dbReference>
<comment type="caution">
    <text evidence="15">The sequence shown here is derived from an EMBL/GenBank/DDBJ whole genome shotgun (WGS) entry which is preliminary data.</text>
</comment>
<dbReference type="InterPro" id="IPR045864">
    <property type="entry name" value="aa-tRNA-synth_II/BPL/LPL"/>
</dbReference>
<organism evidence="15 16">
    <name type="scientific">Handelsmanbacteria sp. (strain RIFCSPLOWO2_12_FULL_64_10)</name>
    <dbReference type="NCBI Taxonomy" id="1817868"/>
    <lineage>
        <taxon>Bacteria</taxon>
        <taxon>Candidatus Handelsmaniibacteriota</taxon>
    </lineage>
</organism>
<evidence type="ECO:0000256" key="6">
    <source>
        <dbReference type="ARBA" id="ARBA00022723"/>
    </source>
</evidence>
<dbReference type="GO" id="GO:0005524">
    <property type="term" value="F:ATP binding"/>
    <property type="evidence" value="ECO:0007669"/>
    <property type="project" value="UniProtKB-UniRule"/>
</dbReference>
<dbReference type="InterPro" id="IPR002319">
    <property type="entry name" value="Phenylalanyl-tRNA_Synthase"/>
</dbReference>
<evidence type="ECO:0000256" key="9">
    <source>
        <dbReference type="ARBA" id="ARBA00022842"/>
    </source>
</evidence>
<feature type="binding site" evidence="13">
    <location>
        <position position="253"/>
    </location>
    <ligand>
        <name>Mg(2+)</name>
        <dbReference type="ChEBI" id="CHEBI:18420"/>
        <note>shared with beta subunit</note>
    </ligand>
</feature>
<comment type="similarity">
    <text evidence="2 13">Belongs to the class-II aminoacyl-tRNA synthetase family. Phe-tRNA synthetase alpha subunit type 1 subfamily.</text>
</comment>
<evidence type="ECO:0000256" key="13">
    <source>
        <dbReference type="HAMAP-Rule" id="MF_00281"/>
    </source>
</evidence>
<protein>
    <recommendedName>
        <fullName evidence="13">Phenylalanine--tRNA ligase alpha subunit</fullName>
        <ecNumber evidence="13">6.1.1.20</ecNumber>
    </recommendedName>
    <alternativeName>
        <fullName evidence="13">Phenylalanyl-tRNA synthetase alpha subunit</fullName>
        <shortName evidence="13">PheRS</shortName>
    </alternativeName>
</protein>
<dbReference type="GO" id="GO:0000049">
    <property type="term" value="F:tRNA binding"/>
    <property type="evidence" value="ECO:0007669"/>
    <property type="project" value="InterPro"/>
</dbReference>
<dbReference type="InterPro" id="IPR022911">
    <property type="entry name" value="Phe_tRNA_ligase_alpha1_bac"/>
</dbReference>
<sequence length="338" mass="37742">MLDRIEEIRKAAEQEIWACADLRALDLLRAKYLGRGDGMLTEVLRGIGTLNAALRPKVGEAAGRAKNEISALLEEVKSRLDSRLETAQAGFDVTLPGRRPALGRRHLLTQITDELVGIFERIGFSLADGPEVETEYHNFDALNTPADHPARDLHDTFYLEGGGLLLRSHTSTVQVRTMERTPPPVRIISTGRCYRRDALDATHHFAFHQIEGLWVDRGVTFGDLKGVIIYLAHQFLGKEVSVRFRPSFFPFTEPSAEYDFSCIFCEGQGCRVCKRTGWIEIAGAGMVDPAVFEAVGYDPEAVTGFAFGMGVERVGMLKYGVDDIRVFLESDLRFIEQF</sequence>
<feature type="domain" description="Aminoacyl-transfer RNA synthetases class-II family profile" evidence="14">
    <location>
        <begin position="120"/>
        <end position="329"/>
    </location>
</feature>
<name>A0A1F6CAQ0_HANXR</name>
<comment type="cofactor">
    <cofactor evidence="13">
        <name>Mg(2+)</name>
        <dbReference type="ChEBI" id="CHEBI:18420"/>
    </cofactor>
    <text evidence="13">Binds 2 magnesium ions per tetramer.</text>
</comment>
<dbReference type="GO" id="GO:0000287">
    <property type="term" value="F:magnesium ion binding"/>
    <property type="evidence" value="ECO:0007669"/>
    <property type="project" value="UniProtKB-UniRule"/>
</dbReference>
<dbReference type="PANTHER" id="PTHR11538">
    <property type="entry name" value="PHENYLALANYL-TRNA SYNTHETASE"/>
    <property type="match status" value="1"/>
</dbReference>
<dbReference type="EC" id="6.1.1.20" evidence="13"/>
<dbReference type="Gene3D" id="3.30.930.10">
    <property type="entry name" value="Bira Bifunctional Protein, Domain 2"/>
    <property type="match status" value="1"/>
</dbReference>
<dbReference type="GO" id="GO:0004826">
    <property type="term" value="F:phenylalanine-tRNA ligase activity"/>
    <property type="evidence" value="ECO:0007669"/>
    <property type="project" value="UniProtKB-UniRule"/>
</dbReference>
<evidence type="ECO:0000313" key="15">
    <source>
        <dbReference type="EMBL" id="OGG46275.1"/>
    </source>
</evidence>
<evidence type="ECO:0000256" key="10">
    <source>
        <dbReference type="ARBA" id="ARBA00022917"/>
    </source>
</evidence>
<keyword evidence="8 13" id="KW-0067">ATP-binding</keyword>
<evidence type="ECO:0000256" key="8">
    <source>
        <dbReference type="ARBA" id="ARBA00022840"/>
    </source>
</evidence>